<dbReference type="KEGG" id="ppp:112285902"/>
<dbReference type="Gramene" id="Pp3c8_3620V3.4">
    <property type="protein sequence ID" value="Pp3c8_3620V3.4"/>
    <property type="gene ID" value="Pp3c8_3620"/>
</dbReference>
<name>A9RY89_PHYPA</name>
<dbReference type="OrthoDB" id="361835at2759"/>
<dbReference type="RefSeq" id="XP_024383037.1">
    <property type="nucleotide sequence ID" value="XM_024527269.2"/>
</dbReference>
<dbReference type="EnsemblPlants" id="Pp3c8_3620V3.2">
    <property type="protein sequence ID" value="Pp3c8_3620V3.2"/>
    <property type="gene ID" value="Pp3c8_3620"/>
</dbReference>
<dbReference type="Gramene" id="Pp3c8_3620V3.1">
    <property type="protein sequence ID" value="Pp3c8_3620V3.1"/>
    <property type="gene ID" value="Pp3c8_3620"/>
</dbReference>
<reference evidence="3" key="3">
    <citation type="submission" date="2020-12" db="UniProtKB">
        <authorList>
            <consortium name="EnsemblPlants"/>
        </authorList>
    </citation>
    <scope>IDENTIFICATION</scope>
</reference>
<dbReference type="PANTHER" id="PTHR33828">
    <property type="entry name" value="OS05G0596200 PROTEIN"/>
    <property type="match status" value="1"/>
</dbReference>
<dbReference type="Gramene" id="Pp3c8_3620V3.3">
    <property type="protein sequence ID" value="Pp3c8_3620V3.3"/>
    <property type="gene ID" value="Pp3c8_3620"/>
</dbReference>
<protein>
    <submittedName>
        <fullName evidence="2 3">Uncharacterized protein</fullName>
    </submittedName>
</protein>
<feature type="compositionally biased region" description="Basic and acidic residues" evidence="1">
    <location>
        <begin position="231"/>
        <end position="240"/>
    </location>
</feature>
<keyword evidence="4" id="KW-1185">Reference proteome</keyword>
<dbReference type="RefSeq" id="XP_024383036.1">
    <property type="nucleotide sequence ID" value="XM_024527268.2"/>
</dbReference>
<dbReference type="STRING" id="3218.A9RY89"/>
<dbReference type="RefSeq" id="XP_024383035.1">
    <property type="nucleotide sequence ID" value="XM_024527267.2"/>
</dbReference>
<dbReference type="EnsemblPlants" id="Pp3c8_3620V3.6">
    <property type="protein sequence ID" value="Pp3c8_3620V3.6"/>
    <property type="gene ID" value="Pp3c8_3620"/>
</dbReference>
<feature type="compositionally biased region" description="Basic and acidic residues" evidence="1">
    <location>
        <begin position="158"/>
        <end position="182"/>
    </location>
</feature>
<dbReference type="EnsemblPlants" id="Pp3c8_3620V3.4">
    <property type="protein sequence ID" value="Pp3c8_3620V3.4"/>
    <property type="gene ID" value="Pp3c8_3620"/>
</dbReference>
<feature type="compositionally biased region" description="Polar residues" evidence="1">
    <location>
        <begin position="94"/>
        <end position="107"/>
    </location>
</feature>
<dbReference type="EMBL" id="ABEU02000008">
    <property type="protein sequence ID" value="PNR49218.1"/>
    <property type="molecule type" value="Genomic_DNA"/>
</dbReference>
<dbReference type="RefSeq" id="XP_073391984.1">
    <property type="nucleotide sequence ID" value="XM_073535883.1"/>
</dbReference>
<reference evidence="2 4" key="1">
    <citation type="journal article" date="2008" name="Science">
        <title>The Physcomitrella genome reveals evolutionary insights into the conquest of land by plants.</title>
        <authorList>
            <person name="Rensing S."/>
            <person name="Lang D."/>
            <person name="Zimmer A."/>
            <person name="Terry A."/>
            <person name="Salamov A."/>
            <person name="Shapiro H."/>
            <person name="Nishiyama T."/>
            <person name="Perroud P.-F."/>
            <person name="Lindquist E."/>
            <person name="Kamisugi Y."/>
            <person name="Tanahashi T."/>
            <person name="Sakakibara K."/>
            <person name="Fujita T."/>
            <person name="Oishi K."/>
            <person name="Shin-I T."/>
            <person name="Kuroki Y."/>
            <person name="Toyoda A."/>
            <person name="Suzuki Y."/>
            <person name="Hashimoto A."/>
            <person name="Yamaguchi K."/>
            <person name="Sugano A."/>
            <person name="Kohara Y."/>
            <person name="Fujiyama A."/>
            <person name="Anterola A."/>
            <person name="Aoki S."/>
            <person name="Ashton N."/>
            <person name="Barbazuk W.B."/>
            <person name="Barker E."/>
            <person name="Bennetzen J."/>
            <person name="Bezanilla M."/>
            <person name="Blankenship R."/>
            <person name="Cho S.H."/>
            <person name="Dutcher S."/>
            <person name="Estelle M."/>
            <person name="Fawcett J.A."/>
            <person name="Gundlach H."/>
            <person name="Hanada K."/>
            <person name="Heyl A."/>
            <person name="Hicks K.A."/>
            <person name="Hugh J."/>
            <person name="Lohr M."/>
            <person name="Mayer K."/>
            <person name="Melkozernov A."/>
            <person name="Murata T."/>
            <person name="Nelson D."/>
            <person name="Pils B."/>
            <person name="Prigge M."/>
            <person name="Reiss B."/>
            <person name="Renner T."/>
            <person name="Rombauts S."/>
            <person name="Rushton P."/>
            <person name="Sanderfoot A."/>
            <person name="Schween G."/>
            <person name="Shiu S.-H."/>
            <person name="Stueber K."/>
            <person name="Theodoulou F.L."/>
            <person name="Tu H."/>
            <person name="Van de Peer Y."/>
            <person name="Verrier P.J."/>
            <person name="Waters E."/>
            <person name="Wood A."/>
            <person name="Yang L."/>
            <person name="Cove D."/>
            <person name="Cuming A."/>
            <person name="Hasebe M."/>
            <person name="Lucas S."/>
            <person name="Mishler D.B."/>
            <person name="Reski R."/>
            <person name="Grigoriev I."/>
            <person name="Quatrano R.S."/>
            <person name="Boore J.L."/>
        </authorList>
    </citation>
    <scope>NUCLEOTIDE SEQUENCE [LARGE SCALE GENOMIC DNA]</scope>
    <source>
        <strain evidence="3 4">cv. Gransden 2004</strain>
    </source>
</reference>
<dbReference type="RefSeq" id="XP_024383040.1">
    <property type="nucleotide sequence ID" value="XM_024527272.2"/>
</dbReference>
<evidence type="ECO:0000256" key="1">
    <source>
        <dbReference type="SAM" id="MobiDB-lite"/>
    </source>
</evidence>
<dbReference type="Gramene" id="Pp3c8_3620V3.5">
    <property type="protein sequence ID" value="Pp3c8_3620V3.5"/>
    <property type="gene ID" value="Pp3c8_3620"/>
</dbReference>
<dbReference type="AlphaFoldDB" id="A9RY89"/>
<dbReference type="EnsemblPlants" id="Pp3c8_3620V3.1">
    <property type="protein sequence ID" value="Pp3c8_3620V3.1"/>
    <property type="gene ID" value="Pp3c8_3620"/>
</dbReference>
<evidence type="ECO:0000313" key="2">
    <source>
        <dbReference type="EMBL" id="PNR49218.1"/>
    </source>
</evidence>
<evidence type="ECO:0000313" key="4">
    <source>
        <dbReference type="Proteomes" id="UP000006727"/>
    </source>
</evidence>
<dbReference type="Gramene" id="Pp3c8_3620V3.15">
    <property type="protein sequence ID" value="Pp3c8_3620V3.15"/>
    <property type="gene ID" value="Pp3c8_3620"/>
</dbReference>
<sequence>MDYKPSKPGIRSTPMSSKDPPRTIAGGSKSGRVAATPLERLGKDYADSTGVALKRSCDQMKSTGTEPPKTSKEYIKSKSLVPIPHLKAKVSADRNPSTENVGRTQATGEKVRPKSKHDVERDSLKRTQDVKTQHKIKDAREKRTYNEGFQKIQVLGIEDTKMRNEKPREPLKPKTVERHSDGTRVLTGFESEKTVKKDSASGKVWSEGKTAVRPAQLEDTKKNKVSSNRKRPAESGKDVQMRTATKIAEPVRIHAAKAPKAVKLVTTSAIKKKQEKHMKKAFSLPGQRFETPEERDALRLFYESLHRQIPTSDMANIWLMEHGLLEADEAQKVLTHKLKSKGSLPHKASLQQAPTQSRFSNGNAGKIAKFRNEDFLNIKPVSKKLKL</sequence>
<dbReference type="RefSeq" id="XP_024383034.1">
    <property type="nucleotide sequence ID" value="XM_024527266.2"/>
</dbReference>
<evidence type="ECO:0000313" key="3">
    <source>
        <dbReference type="EnsemblPlants" id="Pp3c8_3620V3.1"/>
    </source>
</evidence>
<dbReference type="GeneID" id="112285902"/>
<dbReference type="Gramene" id="Pp3c8_3620V3.2">
    <property type="protein sequence ID" value="Pp3c8_3620V3.2"/>
    <property type="gene ID" value="Pp3c8_3620"/>
</dbReference>
<dbReference type="EnsemblPlants" id="Pp3c8_3620V3.5">
    <property type="protein sequence ID" value="Pp3c8_3620V3.5"/>
    <property type="gene ID" value="Pp3c8_3620"/>
</dbReference>
<accession>A9RY89</accession>
<proteinExistence type="predicted"/>
<feature type="region of interest" description="Disordered" evidence="1">
    <location>
        <begin position="341"/>
        <end position="362"/>
    </location>
</feature>
<feature type="compositionally biased region" description="Basic and acidic residues" evidence="1">
    <location>
        <begin position="109"/>
        <end position="144"/>
    </location>
</feature>
<dbReference type="PaxDb" id="3218-PP1S35_245V6.1"/>
<dbReference type="RefSeq" id="XP_024383038.1">
    <property type="nucleotide sequence ID" value="XM_024527270.2"/>
</dbReference>
<dbReference type="EnsemblPlants" id="Pp3c8_3620V3.15">
    <property type="protein sequence ID" value="Pp3c8_3620V3.15"/>
    <property type="gene ID" value="Pp3c8_3620"/>
</dbReference>
<reference evidence="2 4" key="2">
    <citation type="journal article" date="2018" name="Plant J.">
        <title>The Physcomitrella patens chromosome-scale assembly reveals moss genome structure and evolution.</title>
        <authorList>
            <person name="Lang D."/>
            <person name="Ullrich K.K."/>
            <person name="Murat F."/>
            <person name="Fuchs J."/>
            <person name="Jenkins J."/>
            <person name="Haas F.B."/>
            <person name="Piednoel M."/>
            <person name="Gundlach H."/>
            <person name="Van Bel M."/>
            <person name="Meyberg R."/>
            <person name="Vives C."/>
            <person name="Morata J."/>
            <person name="Symeonidi A."/>
            <person name="Hiss M."/>
            <person name="Muchero W."/>
            <person name="Kamisugi Y."/>
            <person name="Saleh O."/>
            <person name="Blanc G."/>
            <person name="Decker E.L."/>
            <person name="van Gessel N."/>
            <person name="Grimwood J."/>
            <person name="Hayes R.D."/>
            <person name="Graham S.W."/>
            <person name="Gunter L.E."/>
            <person name="McDaniel S.F."/>
            <person name="Hoernstein S.N.W."/>
            <person name="Larsson A."/>
            <person name="Li F.W."/>
            <person name="Perroud P.F."/>
            <person name="Phillips J."/>
            <person name="Ranjan P."/>
            <person name="Rokshar D.S."/>
            <person name="Rothfels C.J."/>
            <person name="Schneider L."/>
            <person name="Shu S."/>
            <person name="Stevenson D.W."/>
            <person name="Thummler F."/>
            <person name="Tillich M."/>
            <person name="Villarreal Aguilar J.C."/>
            <person name="Widiez T."/>
            <person name="Wong G.K."/>
            <person name="Wymore A."/>
            <person name="Zhang Y."/>
            <person name="Zimmer A.D."/>
            <person name="Quatrano R.S."/>
            <person name="Mayer K.F.X."/>
            <person name="Goodstein D."/>
            <person name="Casacuberta J.M."/>
            <person name="Vandepoele K."/>
            <person name="Reski R."/>
            <person name="Cuming A.C."/>
            <person name="Tuskan G.A."/>
            <person name="Maumus F."/>
            <person name="Salse J."/>
            <person name="Schmutz J."/>
            <person name="Rensing S.A."/>
        </authorList>
    </citation>
    <scope>NUCLEOTIDE SEQUENCE [LARGE SCALE GENOMIC DNA]</scope>
    <source>
        <strain evidence="3 4">cv. Gransden 2004</strain>
    </source>
</reference>
<feature type="compositionally biased region" description="Polar residues" evidence="1">
    <location>
        <begin position="349"/>
        <end position="362"/>
    </location>
</feature>
<feature type="region of interest" description="Disordered" evidence="1">
    <location>
        <begin position="1"/>
        <end position="144"/>
    </location>
</feature>
<dbReference type="PANTHER" id="PTHR33828:SF2">
    <property type="entry name" value="NUCLEOLIN"/>
    <property type="match status" value="1"/>
</dbReference>
<gene>
    <name evidence="3" type="primary">LOC112285902</name>
    <name evidence="2" type="ORF">PHYPA_011114</name>
</gene>
<dbReference type="EnsemblPlants" id="Pp3c8_3620V3.3">
    <property type="protein sequence ID" value="Pp3c8_3620V3.3"/>
    <property type="gene ID" value="Pp3c8_3620"/>
</dbReference>
<dbReference type="Gramene" id="Pp3c8_3620V3.6">
    <property type="protein sequence ID" value="Pp3c8_3620V3.6"/>
    <property type="gene ID" value="Pp3c8_3620"/>
</dbReference>
<feature type="compositionally biased region" description="Basic and acidic residues" evidence="1">
    <location>
        <begin position="190"/>
        <end position="200"/>
    </location>
</feature>
<organism evidence="2">
    <name type="scientific">Physcomitrium patens</name>
    <name type="common">Spreading-leaved earth moss</name>
    <name type="synonym">Physcomitrella patens</name>
    <dbReference type="NCBI Taxonomy" id="3218"/>
    <lineage>
        <taxon>Eukaryota</taxon>
        <taxon>Viridiplantae</taxon>
        <taxon>Streptophyta</taxon>
        <taxon>Embryophyta</taxon>
        <taxon>Bryophyta</taxon>
        <taxon>Bryophytina</taxon>
        <taxon>Bryopsida</taxon>
        <taxon>Funariidae</taxon>
        <taxon>Funariales</taxon>
        <taxon>Funariaceae</taxon>
        <taxon>Physcomitrium</taxon>
    </lineage>
</organism>
<dbReference type="Proteomes" id="UP000006727">
    <property type="component" value="Chromosome 8"/>
</dbReference>
<dbReference type="FunCoup" id="A9RY89">
    <property type="interactions" value="1876"/>
</dbReference>
<feature type="region of interest" description="Disordered" evidence="1">
    <location>
        <begin position="156"/>
        <end position="243"/>
    </location>
</feature>